<comment type="caution">
    <text evidence="2">The sequence shown here is derived from an EMBL/GenBank/DDBJ whole genome shotgun (WGS) entry which is preliminary data.</text>
</comment>
<dbReference type="Proteomes" id="UP001157160">
    <property type="component" value="Unassembled WGS sequence"/>
</dbReference>
<accession>A0AA37UBF9</accession>
<keyword evidence="1" id="KW-1133">Transmembrane helix</keyword>
<feature type="transmembrane region" description="Helical" evidence="1">
    <location>
        <begin position="102"/>
        <end position="124"/>
    </location>
</feature>
<dbReference type="Pfam" id="PF13829">
    <property type="entry name" value="DUF4191"/>
    <property type="match status" value="1"/>
</dbReference>
<evidence type="ECO:0000313" key="3">
    <source>
        <dbReference type="Proteomes" id="UP001157160"/>
    </source>
</evidence>
<evidence type="ECO:0000256" key="1">
    <source>
        <dbReference type="SAM" id="Phobius"/>
    </source>
</evidence>
<dbReference type="EMBL" id="BSUL01000001">
    <property type="protein sequence ID" value="GMA27678.1"/>
    <property type="molecule type" value="Genomic_DNA"/>
</dbReference>
<protein>
    <recommendedName>
        <fullName evidence="4">DUF4191 domain-containing protein</fullName>
    </recommendedName>
</protein>
<keyword evidence="3" id="KW-1185">Reference proteome</keyword>
<sequence length="277" mass="30401">MQHAGILRQRPRPPSRDVRIGGFIDTPTAWEGRFRCPILGTMARNSSTPSTPKEPGRFKQMWQVFQMTRRHDATALPIMLAGFIVPVLLGVLLAFVTSAGNILGFILWILVGLMTGLLVFLLLLGRLAERAAFQQIEGQPGAVGAVLKNALRRGWRASEMPVAVNGKTQDALYRAVGKGGVVLISEGSEGRTKRMFDDERRKVARILPNVPIARVHVGPEDDAVPLHRLARTIAKRKKALNKAEILAVGNRLSSLGQNGLPIPKGVDPMRVRAQRPR</sequence>
<keyword evidence="1" id="KW-0812">Transmembrane</keyword>
<evidence type="ECO:0008006" key="4">
    <source>
        <dbReference type="Google" id="ProtNLM"/>
    </source>
</evidence>
<dbReference type="InterPro" id="IPR025445">
    <property type="entry name" value="DUF4191"/>
</dbReference>
<reference evidence="2 3" key="1">
    <citation type="journal article" date="2014" name="Int. J. Syst. Evol. Microbiol.">
        <title>Complete genome sequence of Corynebacterium casei LMG S-19264T (=DSM 44701T), isolated from a smear-ripened cheese.</title>
        <authorList>
            <consortium name="US DOE Joint Genome Institute (JGI-PGF)"/>
            <person name="Walter F."/>
            <person name="Albersmeier A."/>
            <person name="Kalinowski J."/>
            <person name="Ruckert C."/>
        </authorList>
    </citation>
    <scope>NUCLEOTIDE SEQUENCE [LARGE SCALE GENOMIC DNA]</scope>
    <source>
        <strain evidence="2 3">NBRC 112289</strain>
    </source>
</reference>
<organism evidence="2 3">
    <name type="scientific">Arenivirga flava</name>
    <dbReference type="NCBI Taxonomy" id="1930060"/>
    <lineage>
        <taxon>Bacteria</taxon>
        <taxon>Bacillati</taxon>
        <taxon>Actinomycetota</taxon>
        <taxon>Actinomycetes</taxon>
        <taxon>Micrococcales</taxon>
        <taxon>Microbacteriaceae</taxon>
        <taxon>Arenivirga</taxon>
    </lineage>
</organism>
<name>A0AA37UBF9_9MICO</name>
<dbReference type="AlphaFoldDB" id="A0AA37UBF9"/>
<feature type="transmembrane region" description="Helical" evidence="1">
    <location>
        <begin position="75"/>
        <end position="96"/>
    </location>
</feature>
<evidence type="ECO:0000313" key="2">
    <source>
        <dbReference type="EMBL" id="GMA27678.1"/>
    </source>
</evidence>
<proteinExistence type="predicted"/>
<gene>
    <name evidence="2" type="ORF">GCM10025874_09310</name>
</gene>
<keyword evidence="1" id="KW-0472">Membrane</keyword>